<dbReference type="InterPro" id="IPR000719">
    <property type="entry name" value="Prot_kinase_dom"/>
</dbReference>
<dbReference type="Gene3D" id="3.90.1750.10">
    <property type="entry name" value="Hect, E3 ligase catalytic domains"/>
    <property type="match status" value="1"/>
</dbReference>
<dbReference type="HOGENOM" id="CLU_011555_0_0_1"/>
<evidence type="ECO:0000256" key="5">
    <source>
        <dbReference type="ARBA" id="ARBA00022737"/>
    </source>
</evidence>
<dbReference type="InterPro" id="IPR035983">
    <property type="entry name" value="Hect_E3_ubiquitin_ligase"/>
</dbReference>
<reference evidence="13 14" key="1">
    <citation type="submission" date="2014-04" db="EMBL/GenBank/DDBJ databases">
        <authorList>
            <consortium name="DOE Joint Genome Institute"/>
            <person name="Kuo A."/>
            <person name="Zuccaro A."/>
            <person name="Kohler A."/>
            <person name="Nagy L.G."/>
            <person name="Floudas D."/>
            <person name="Copeland A."/>
            <person name="Barry K.W."/>
            <person name="Cichocki N."/>
            <person name="Veneault-Fourrey C."/>
            <person name="LaButti K."/>
            <person name="Lindquist E.A."/>
            <person name="Lipzen A."/>
            <person name="Lundell T."/>
            <person name="Morin E."/>
            <person name="Murat C."/>
            <person name="Sun H."/>
            <person name="Tunlid A."/>
            <person name="Henrissat B."/>
            <person name="Grigoriev I.V."/>
            <person name="Hibbett D.S."/>
            <person name="Martin F."/>
            <person name="Nordberg H.P."/>
            <person name="Cantor M.N."/>
            <person name="Hua S.X."/>
        </authorList>
    </citation>
    <scope>NUCLEOTIDE SEQUENCE [LARGE SCALE GENOMIC DNA]</scope>
    <source>
        <strain evidence="13 14">MAFF 305830</strain>
    </source>
</reference>
<keyword evidence="6 7" id="KW-0833">Ubl conjugation pathway</keyword>
<name>A0A0C3BFG2_SERVB</name>
<organism evidence="13 14">
    <name type="scientific">Serendipita vermifera MAFF 305830</name>
    <dbReference type="NCBI Taxonomy" id="933852"/>
    <lineage>
        <taxon>Eukaryota</taxon>
        <taxon>Fungi</taxon>
        <taxon>Dikarya</taxon>
        <taxon>Basidiomycota</taxon>
        <taxon>Agaricomycotina</taxon>
        <taxon>Agaricomycetes</taxon>
        <taxon>Sebacinales</taxon>
        <taxon>Serendipitaceae</taxon>
        <taxon>Serendipita</taxon>
    </lineage>
</organism>
<evidence type="ECO:0000313" key="13">
    <source>
        <dbReference type="EMBL" id="KIM30176.1"/>
    </source>
</evidence>
<dbReference type="SUPFAM" id="SSF56112">
    <property type="entry name" value="Protein kinase-like (PK-like)"/>
    <property type="match status" value="1"/>
</dbReference>
<dbReference type="SMART" id="SM00119">
    <property type="entry name" value="HECTc"/>
    <property type="match status" value="1"/>
</dbReference>
<sequence length="1017" mass="114881">MKAPVKDPFEHLPEAPDLRGQITIEEFRPVYSGPYSCVYRGMYEKDGKTIVVAVKILNKMRGAALETILRKLKRERRTWGALNHPNILPLYGFVDDEEVYQPGALVSPWLQKGDAESFLAEHGNSMEVEKRVLLWKDIVSGVNYLHSFNPVLIHGDLKPRNVLIDDSGIAKICDFGLARIFIDEGSTGMTTTSVHTGTERYLARELVVGGDEARPTTASDVHAMGCIGLEFIFLKIPYSKRKNNLRGIIYSDIKAGALPAEPPVDRSSTSRISWALLAECWNLDAEKRPGASLVLRRLEKWLEKTKDELDNSPYLPWSQKIRLTVISASGLVKREVFSNPDPFAVITVDAAQTKTTSVVKKTLKPTWNESFELTVVDSSVVTIQIFDQRKLKTRDKGFLGSINVKISDVLHHARNGEHIFVSNLQKYDGNSENLPVQGTIAVSLSTNNPTRPNNIGLSRINRLPPELGGLSLNAPNTVQNAGVAPVAIDRRRFGVTEGHNRPILVSHGNGTNLKLGSPSTKNTTLQGGNAPLEGLGPPPAGWEQRPTTDMPPYYVTGLTTTLVNPLRQQDHHVFGLIDPNSTVQPEPVSRLGPLPSGWEMRLTPTARVYFMDHNSKTTTWDDPRLPSPLDQNVPQYKRNFRRKLIYFRSQPALRLLPGNCDIKIRRNHIFEDSYAEIMRQTPNDLKKSLTITFDGEDSLNYGKIPKEFFFILSHEIFNPFYCLFEYSANDSYMLQINPASGVNPEHLKYFKFIGRCLGLAIFHRRFLDAHFVISFYKKILRKEVTLSDLESVDAHLYRALVWVLENDITDVLDETFTTEEERFGELVTIELKSGGADIPVTEENKKEWVDARIEYRVHKQAKEQFDAFMSGFLELIPQDLINVFDEHELELLIGGMSEIDVDDWNKHTGYRGYDMNDQVIKWFWECIRSWSPEGRSRLLQFATGTSRIPVNGFKDLQGSDGPSRFTIEKSGDPQQLPTSHIYFNRINLPPYKDYASLEQKLTLAIEEGIQGLSNKGS</sequence>
<evidence type="ECO:0000259" key="9">
    <source>
        <dbReference type="PROSITE" id="PS50004"/>
    </source>
</evidence>
<feature type="domain" description="C2" evidence="9">
    <location>
        <begin position="301"/>
        <end position="420"/>
    </location>
</feature>
<accession>A0A0C3BFG2</accession>
<evidence type="ECO:0000259" key="10">
    <source>
        <dbReference type="PROSITE" id="PS50011"/>
    </source>
</evidence>
<feature type="domain" description="WW" evidence="11">
    <location>
        <begin position="592"/>
        <end position="625"/>
    </location>
</feature>
<evidence type="ECO:0000256" key="6">
    <source>
        <dbReference type="ARBA" id="ARBA00022786"/>
    </source>
</evidence>
<dbReference type="SMART" id="SM00220">
    <property type="entry name" value="S_TKc"/>
    <property type="match status" value="1"/>
</dbReference>
<dbReference type="Gene3D" id="1.10.510.10">
    <property type="entry name" value="Transferase(Phosphotransferase) domain 1"/>
    <property type="match status" value="1"/>
</dbReference>
<dbReference type="OrthoDB" id="4062651at2759"/>
<dbReference type="FunFam" id="3.90.1750.10:FF:000079">
    <property type="entry name" value="E3 ubiquitin-protein ligase"/>
    <property type="match status" value="1"/>
</dbReference>
<evidence type="ECO:0000256" key="1">
    <source>
        <dbReference type="ARBA" id="ARBA00000885"/>
    </source>
</evidence>
<evidence type="ECO:0000259" key="11">
    <source>
        <dbReference type="PROSITE" id="PS50020"/>
    </source>
</evidence>
<dbReference type="SMART" id="SM00456">
    <property type="entry name" value="WW"/>
    <property type="match status" value="1"/>
</dbReference>
<dbReference type="SUPFAM" id="SSF49562">
    <property type="entry name" value="C2 domain (Calcium/lipid-binding domain, CaLB)"/>
    <property type="match status" value="1"/>
</dbReference>
<dbReference type="GO" id="GO:0005737">
    <property type="term" value="C:cytoplasm"/>
    <property type="evidence" value="ECO:0007669"/>
    <property type="project" value="UniProtKB-ARBA"/>
</dbReference>
<feature type="compositionally biased region" description="Polar residues" evidence="8">
    <location>
        <begin position="508"/>
        <end position="526"/>
    </location>
</feature>
<dbReference type="InterPro" id="IPR050409">
    <property type="entry name" value="E3_ubiq-protein_ligase"/>
</dbReference>
<dbReference type="GO" id="GO:0016567">
    <property type="term" value="P:protein ubiquitination"/>
    <property type="evidence" value="ECO:0007669"/>
    <property type="project" value="UniProtKB-UniPathway"/>
</dbReference>
<feature type="region of interest" description="Disordered" evidence="8">
    <location>
        <begin position="500"/>
        <end position="546"/>
    </location>
</feature>
<gene>
    <name evidence="13" type="ORF">M408DRAFT_328262</name>
</gene>
<dbReference type="SMART" id="SM00239">
    <property type="entry name" value="C2"/>
    <property type="match status" value="1"/>
</dbReference>
<keyword evidence="5" id="KW-0677">Repeat</keyword>
<dbReference type="PANTHER" id="PTHR11254">
    <property type="entry name" value="HECT DOMAIN UBIQUITIN-PROTEIN LIGASE"/>
    <property type="match status" value="1"/>
</dbReference>
<dbReference type="Pfam" id="PF00632">
    <property type="entry name" value="HECT"/>
    <property type="match status" value="1"/>
</dbReference>
<comment type="caution">
    <text evidence="7">Lacks conserved residue(s) required for the propagation of feature annotation.</text>
</comment>
<evidence type="ECO:0000259" key="12">
    <source>
        <dbReference type="PROSITE" id="PS50237"/>
    </source>
</evidence>
<dbReference type="Gene3D" id="3.30.2410.10">
    <property type="entry name" value="Hect, E3 ligase catalytic domain"/>
    <property type="match status" value="1"/>
</dbReference>
<dbReference type="PROSITE" id="PS50237">
    <property type="entry name" value="HECT"/>
    <property type="match status" value="1"/>
</dbReference>
<dbReference type="STRING" id="933852.A0A0C3BFG2"/>
<dbReference type="GO" id="GO:0005524">
    <property type="term" value="F:ATP binding"/>
    <property type="evidence" value="ECO:0007669"/>
    <property type="project" value="InterPro"/>
</dbReference>
<comment type="pathway">
    <text evidence="2">Protein modification; protein ubiquitination.</text>
</comment>
<dbReference type="FunFam" id="3.30.2160.10:FF:000001">
    <property type="entry name" value="E3 ubiquitin-protein ligase NEDD4-like"/>
    <property type="match status" value="1"/>
</dbReference>
<dbReference type="GO" id="GO:0061630">
    <property type="term" value="F:ubiquitin protein ligase activity"/>
    <property type="evidence" value="ECO:0007669"/>
    <property type="project" value="UniProtKB-EC"/>
</dbReference>
<dbReference type="EMBL" id="KN824285">
    <property type="protein sequence ID" value="KIM30176.1"/>
    <property type="molecule type" value="Genomic_DNA"/>
</dbReference>
<dbReference type="GO" id="GO:0004672">
    <property type="term" value="F:protein kinase activity"/>
    <property type="evidence" value="ECO:0007669"/>
    <property type="project" value="InterPro"/>
</dbReference>
<dbReference type="InterPro" id="IPR008271">
    <property type="entry name" value="Ser/Thr_kinase_AS"/>
</dbReference>
<dbReference type="SUPFAM" id="SSF56204">
    <property type="entry name" value="Hect, E3 ligase catalytic domain"/>
    <property type="match status" value="1"/>
</dbReference>
<dbReference type="PROSITE" id="PS50004">
    <property type="entry name" value="C2"/>
    <property type="match status" value="1"/>
</dbReference>
<dbReference type="PROSITE" id="PS00108">
    <property type="entry name" value="PROTEIN_KINASE_ST"/>
    <property type="match status" value="1"/>
</dbReference>
<dbReference type="EC" id="2.3.2.26" evidence="3"/>
<proteinExistence type="predicted"/>
<dbReference type="PROSITE" id="PS50020">
    <property type="entry name" value="WW_DOMAIN_2"/>
    <property type="match status" value="1"/>
</dbReference>
<dbReference type="CDD" id="cd00078">
    <property type="entry name" value="HECTc"/>
    <property type="match status" value="1"/>
</dbReference>
<dbReference type="UniPathway" id="UPA00143"/>
<evidence type="ECO:0000256" key="7">
    <source>
        <dbReference type="PROSITE-ProRule" id="PRU00104"/>
    </source>
</evidence>
<dbReference type="InterPro" id="IPR000569">
    <property type="entry name" value="HECT_dom"/>
</dbReference>
<dbReference type="Pfam" id="PF00168">
    <property type="entry name" value="C2"/>
    <property type="match status" value="1"/>
</dbReference>
<dbReference type="GO" id="GO:0006511">
    <property type="term" value="P:ubiquitin-dependent protein catabolic process"/>
    <property type="evidence" value="ECO:0007669"/>
    <property type="project" value="TreeGrafter"/>
</dbReference>
<dbReference type="PANTHER" id="PTHR11254:SF440">
    <property type="entry name" value="E3 UBIQUITIN-PROTEIN LIGASE NEDD-4"/>
    <property type="match status" value="1"/>
</dbReference>
<keyword evidence="14" id="KW-1185">Reference proteome</keyword>
<evidence type="ECO:0000313" key="14">
    <source>
        <dbReference type="Proteomes" id="UP000054097"/>
    </source>
</evidence>
<dbReference type="Pfam" id="PF00397">
    <property type="entry name" value="WW"/>
    <property type="match status" value="1"/>
</dbReference>
<dbReference type="PROSITE" id="PS01159">
    <property type="entry name" value="WW_DOMAIN_1"/>
    <property type="match status" value="1"/>
</dbReference>
<evidence type="ECO:0000256" key="4">
    <source>
        <dbReference type="ARBA" id="ARBA00022679"/>
    </source>
</evidence>
<dbReference type="Gene3D" id="3.30.2160.10">
    <property type="entry name" value="Hect, E3 ligase catalytic domain"/>
    <property type="match status" value="1"/>
</dbReference>
<evidence type="ECO:0000256" key="2">
    <source>
        <dbReference type="ARBA" id="ARBA00004906"/>
    </source>
</evidence>
<feature type="domain" description="Protein kinase" evidence="10">
    <location>
        <begin position="24"/>
        <end position="302"/>
    </location>
</feature>
<keyword evidence="4" id="KW-0808">Transferase</keyword>
<protein>
    <recommendedName>
        <fullName evidence="3">HECT-type E3 ubiquitin transferase</fullName>
        <ecNumber evidence="3">2.3.2.26</ecNumber>
    </recommendedName>
</protein>
<dbReference type="InterPro" id="IPR035892">
    <property type="entry name" value="C2_domain_sf"/>
</dbReference>
<comment type="catalytic activity">
    <reaction evidence="1">
        <text>S-ubiquitinyl-[E2 ubiquitin-conjugating enzyme]-L-cysteine + [acceptor protein]-L-lysine = [E2 ubiquitin-conjugating enzyme]-L-cysteine + N(6)-ubiquitinyl-[acceptor protein]-L-lysine.</text>
        <dbReference type="EC" id="2.3.2.26"/>
    </reaction>
</comment>
<dbReference type="CDD" id="cd00201">
    <property type="entry name" value="WW"/>
    <property type="match status" value="1"/>
</dbReference>
<dbReference type="SUPFAM" id="SSF51045">
    <property type="entry name" value="WW domain"/>
    <property type="match status" value="1"/>
</dbReference>
<dbReference type="Gene3D" id="2.60.40.150">
    <property type="entry name" value="C2 domain"/>
    <property type="match status" value="1"/>
</dbReference>
<dbReference type="Pfam" id="PF00069">
    <property type="entry name" value="Pkinase"/>
    <property type="match status" value="1"/>
</dbReference>
<dbReference type="AlphaFoldDB" id="A0A0C3BFG2"/>
<dbReference type="Proteomes" id="UP000054097">
    <property type="component" value="Unassembled WGS sequence"/>
</dbReference>
<dbReference type="PROSITE" id="PS50011">
    <property type="entry name" value="PROTEIN_KINASE_DOM"/>
    <property type="match status" value="1"/>
</dbReference>
<dbReference type="InterPro" id="IPR001202">
    <property type="entry name" value="WW_dom"/>
</dbReference>
<dbReference type="InterPro" id="IPR036020">
    <property type="entry name" value="WW_dom_sf"/>
</dbReference>
<dbReference type="InterPro" id="IPR011009">
    <property type="entry name" value="Kinase-like_dom_sf"/>
</dbReference>
<reference evidence="14" key="2">
    <citation type="submission" date="2015-01" db="EMBL/GenBank/DDBJ databases">
        <title>Evolutionary Origins and Diversification of the Mycorrhizal Mutualists.</title>
        <authorList>
            <consortium name="DOE Joint Genome Institute"/>
            <consortium name="Mycorrhizal Genomics Consortium"/>
            <person name="Kohler A."/>
            <person name="Kuo A."/>
            <person name="Nagy L.G."/>
            <person name="Floudas D."/>
            <person name="Copeland A."/>
            <person name="Barry K.W."/>
            <person name="Cichocki N."/>
            <person name="Veneault-Fourrey C."/>
            <person name="LaButti K."/>
            <person name="Lindquist E.A."/>
            <person name="Lipzen A."/>
            <person name="Lundell T."/>
            <person name="Morin E."/>
            <person name="Murat C."/>
            <person name="Riley R."/>
            <person name="Ohm R."/>
            <person name="Sun H."/>
            <person name="Tunlid A."/>
            <person name="Henrissat B."/>
            <person name="Grigoriev I.V."/>
            <person name="Hibbett D.S."/>
            <person name="Martin F."/>
        </authorList>
    </citation>
    <scope>NUCLEOTIDE SEQUENCE [LARGE SCALE GENOMIC DNA]</scope>
    <source>
        <strain evidence="14">MAFF 305830</strain>
    </source>
</reference>
<evidence type="ECO:0000256" key="8">
    <source>
        <dbReference type="SAM" id="MobiDB-lite"/>
    </source>
</evidence>
<feature type="domain" description="HECT" evidence="12">
    <location>
        <begin position="681"/>
        <end position="1015"/>
    </location>
</feature>
<evidence type="ECO:0000256" key="3">
    <source>
        <dbReference type="ARBA" id="ARBA00012485"/>
    </source>
</evidence>
<dbReference type="FunFam" id="3.30.2410.10:FF:000001">
    <property type="entry name" value="E3 ubiquitin-protein ligase NEDD4-like"/>
    <property type="match status" value="1"/>
</dbReference>
<dbReference type="InterPro" id="IPR000008">
    <property type="entry name" value="C2_dom"/>
</dbReference>